<evidence type="ECO:0000313" key="3">
    <source>
        <dbReference type="Proteomes" id="UP000269708"/>
    </source>
</evidence>
<proteinExistence type="predicted"/>
<protein>
    <submittedName>
        <fullName evidence="2">Uncharacterized protein</fullName>
    </submittedName>
</protein>
<comment type="caution">
    <text evidence="2">The sequence shown here is derived from an EMBL/GenBank/DDBJ whole genome shotgun (WGS) entry which is preliminary data.</text>
</comment>
<dbReference type="Proteomes" id="UP000269708">
    <property type="component" value="Unassembled WGS sequence"/>
</dbReference>
<dbReference type="RefSeq" id="WP_158635715.1">
    <property type="nucleotide sequence ID" value="NZ_RKQN01000001.1"/>
</dbReference>
<sequence length="54" mass="5739">MAAPRGPPPCPWRASGASTDHGHETALTADLSDAEARRLFEKILRVAAHASFVV</sequence>
<dbReference type="EMBL" id="RKQN01000001">
    <property type="protein sequence ID" value="RPE81979.1"/>
    <property type="molecule type" value="Genomic_DNA"/>
</dbReference>
<feature type="compositionally biased region" description="Pro residues" evidence="1">
    <location>
        <begin position="1"/>
        <end position="11"/>
    </location>
</feature>
<gene>
    <name evidence="2" type="ORF">EDC50_1182</name>
</gene>
<name>A0A3N4VQ14_9GAMM</name>
<reference evidence="2 3" key="1">
    <citation type="submission" date="2018-11" db="EMBL/GenBank/DDBJ databases">
        <title>Genomic Encyclopedia of Type Strains, Phase IV (KMG-IV): sequencing the most valuable type-strain genomes for metagenomic binning, comparative biology and taxonomic classification.</title>
        <authorList>
            <person name="Goeker M."/>
        </authorList>
    </citation>
    <scope>NUCLEOTIDE SEQUENCE [LARGE SCALE GENOMIC DNA]</scope>
    <source>
        <strain evidence="2 3">DSM 25623</strain>
    </source>
</reference>
<keyword evidence="3" id="KW-1185">Reference proteome</keyword>
<feature type="region of interest" description="Disordered" evidence="1">
    <location>
        <begin position="1"/>
        <end position="21"/>
    </location>
</feature>
<dbReference type="AlphaFoldDB" id="A0A3N4VQ14"/>
<dbReference type="OrthoDB" id="9766564at2"/>
<organism evidence="2 3">
    <name type="scientific">Vulcaniibacterium tengchongense</name>
    <dbReference type="NCBI Taxonomy" id="1273429"/>
    <lineage>
        <taxon>Bacteria</taxon>
        <taxon>Pseudomonadati</taxon>
        <taxon>Pseudomonadota</taxon>
        <taxon>Gammaproteobacteria</taxon>
        <taxon>Lysobacterales</taxon>
        <taxon>Lysobacteraceae</taxon>
        <taxon>Vulcaniibacterium</taxon>
    </lineage>
</organism>
<evidence type="ECO:0000256" key="1">
    <source>
        <dbReference type="SAM" id="MobiDB-lite"/>
    </source>
</evidence>
<evidence type="ECO:0000313" key="2">
    <source>
        <dbReference type="EMBL" id="RPE81979.1"/>
    </source>
</evidence>
<accession>A0A3N4VQ14</accession>